<name>A0A1R2B079_9CILI</name>
<evidence type="ECO:0000313" key="1">
    <source>
        <dbReference type="EMBL" id="OMJ70166.1"/>
    </source>
</evidence>
<protein>
    <submittedName>
        <fullName evidence="1">Uncharacterized protein</fullName>
    </submittedName>
</protein>
<dbReference type="Proteomes" id="UP000187209">
    <property type="component" value="Unassembled WGS sequence"/>
</dbReference>
<keyword evidence="2" id="KW-1185">Reference proteome</keyword>
<proteinExistence type="predicted"/>
<dbReference type="AlphaFoldDB" id="A0A1R2B079"/>
<comment type="caution">
    <text evidence="1">The sequence shown here is derived from an EMBL/GenBank/DDBJ whole genome shotgun (WGS) entry which is preliminary data.</text>
</comment>
<dbReference type="EMBL" id="MPUH01001117">
    <property type="protein sequence ID" value="OMJ70166.1"/>
    <property type="molecule type" value="Genomic_DNA"/>
</dbReference>
<evidence type="ECO:0000313" key="2">
    <source>
        <dbReference type="Proteomes" id="UP000187209"/>
    </source>
</evidence>
<reference evidence="1 2" key="1">
    <citation type="submission" date="2016-11" db="EMBL/GenBank/DDBJ databases">
        <title>The macronuclear genome of Stentor coeruleus: a giant cell with tiny introns.</title>
        <authorList>
            <person name="Slabodnick M."/>
            <person name="Ruby J.G."/>
            <person name="Reiff S.B."/>
            <person name="Swart E.C."/>
            <person name="Gosai S."/>
            <person name="Prabakaran S."/>
            <person name="Witkowska E."/>
            <person name="Larue G.E."/>
            <person name="Fisher S."/>
            <person name="Freeman R.M."/>
            <person name="Gunawardena J."/>
            <person name="Chu W."/>
            <person name="Stover N.A."/>
            <person name="Gregory B.D."/>
            <person name="Nowacki M."/>
            <person name="Derisi J."/>
            <person name="Roy S.W."/>
            <person name="Marshall W.F."/>
            <person name="Sood P."/>
        </authorList>
    </citation>
    <scope>NUCLEOTIDE SEQUENCE [LARGE SCALE GENOMIC DNA]</scope>
    <source>
        <strain evidence="1">WM001</strain>
    </source>
</reference>
<sequence>MSCVKKENSCTQEELGLISPFPKSILRSKSLAPDTKQKHEEIRKIHKRQKSVSFPDKDKLPVHTVFEVPLLRYEEQDLPNTVLSKKKIKNKGCSCIIA</sequence>
<organism evidence="1 2">
    <name type="scientific">Stentor coeruleus</name>
    <dbReference type="NCBI Taxonomy" id="5963"/>
    <lineage>
        <taxon>Eukaryota</taxon>
        <taxon>Sar</taxon>
        <taxon>Alveolata</taxon>
        <taxon>Ciliophora</taxon>
        <taxon>Postciliodesmatophora</taxon>
        <taxon>Heterotrichea</taxon>
        <taxon>Heterotrichida</taxon>
        <taxon>Stentoridae</taxon>
        <taxon>Stentor</taxon>
    </lineage>
</organism>
<accession>A0A1R2B079</accession>
<gene>
    <name evidence="1" type="ORF">SteCoe_31924</name>
</gene>